<evidence type="ECO:0000313" key="6">
    <source>
        <dbReference type="Proteomes" id="UP001596147"/>
    </source>
</evidence>
<evidence type="ECO:0000313" key="5">
    <source>
        <dbReference type="EMBL" id="MFC5466113.1"/>
    </source>
</evidence>
<dbReference type="SMART" id="SM00354">
    <property type="entry name" value="HTH_LACI"/>
    <property type="match status" value="1"/>
</dbReference>
<keyword evidence="1" id="KW-0805">Transcription regulation</keyword>
<reference evidence="6" key="1">
    <citation type="journal article" date="2019" name="Int. J. Syst. Evol. Microbiol.">
        <title>The Global Catalogue of Microorganisms (GCM) 10K type strain sequencing project: providing services to taxonomists for standard genome sequencing and annotation.</title>
        <authorList>
            <consortium name="The Broad Institute Genomics Platform"/>
            <consortium name="The Broad Institute Genome Sequencing Center for Infectious Disease"/>
            <person name="Wu L."/>
            <person name="Ma J."/>
        </authorList>
    </citation>
    <scope>NUCLEOTIDE SEQUENCE [LARGE SCALE GENOMIC DNA]</scope>
    <source>
        <strain evidence="6">CGMCC 1.12237</strain>
    </source>
</reference>
<dbReference type="EMBL" id="JBHSMC010000020">
    <property type="protein sequence ID" value="MFC5466113.1"/>
    <property type="molecule type" value="Genomic_DNA"/>
</dbReference>
<dbReference type="RefSeq" id="WP_382353606.1">
    <property type="nucleotide sequence ID" value="NZ_JBHSMC010000020.1"/>
</dbReference>
<comment type="caution">
    <text evidence="5">The sequence shown here is derived from an EMBL/GenBank/DDBJ whole genome shotgun (WGS) entry which is preliminary data.</text>
</comment>
<evidence type="ECO:0000256" key="3">
    <source>
        <dbReference type="ARBA" id="ARBA00023163"/>
    </source>
</evidence>
<dbReference type="CDD" id="cd06267">
    <property type="entry name" value="PBP1_LacI_sugar_binding-like"/>
    <property type="match status" value="1"/>
</dbReference>
<dbReference type="InterPro" id="IPR028082">
    <property type="entry name" value="Peripla_BP_I"/>
</dbReference>
<dbReference type="PROSITE" id="PS50932">
    <property type="entry name" value="HTH_LACI_2"/>
    <property type="match status" value="1"/>
</dbReference>
<dbReference type="PANTHER" id="PTHR30146:SF109">
    <property type="entry name" value="HTH-TYPE TRANSCRIPTIONAL REGULATOR GALS"/>
    <property type="match status" value="1"/>
</dbReference>
<dbReference type="Gene3D" id="1.10.260.40">
    <property type="entry name" value="lambda repressor-like DNA-binding domains"/>
    <property type="match status" value="1"/>
</dbReference>
<protein>
    <submittedName>
        <fullName evidence="5">LacI family DNA-binding transcriptional regulator</fullName>
    </submittedName>
</protein>
<dbReference type="PANTHER" id="PTHR30146">
    <property type="entry name" value="LACI-RELATED TRANSCRIPTIONAL REPRESSOR"/>
    <property type="match status" value="1"/>
</dbReference>
<dbReference type="CDD" id="cd01392">
    <property type="entry name" value="HTH_LacI"/>
    <property type="match status" value="1"/>
</dbReference>
<dbReference type="Proteomes" id="UP001596147">
    <property type="component" value="Unassembled WGS sequence"/>
</dbReference>
<proteinExistence type="predicted"/>
<evidence type="ECO:0000256" key="2">
    <source>
        <dbReference type="ARBA" id="ARBA00023125"/>
    </source>
</evidence>
<dbReference type="SUPFAM" id="SSF53822">
    <property type="entry name" value="Periplasmic binding protein-like I"/>
    <property type="match status" value="1"/>
</dbReference>
<sequence>MVTIWDVAKDCNVSKSTVSLVINNSDAVKLETKLKVLESIKKLGYVPNMAARELQTKVKNILGMVFLVNEATQKSYSFDSVTETLFYDIFTGISSHLKDTDYGLLSERYAADGSENLPNLIKNKRVDGVFIIGGLFHDEFIQQLQEQKIPAVIVGRLVPGVDSVAPNVTNAIYLGTKHLLETGHRNIVFINGPEKAQASKGKLTGFNKALAEFERDVDSAVVFTDYTGNAGFRAMRELWDSGKHPDAVIAASDGIAVGAMRYLYEQKIRIPEDISIIGYEQSIISEHAIPALTTMDINKELMGQKASEMLMHRIQNPDGNIVHHTFETSIVLRDSVKNRG</sequence>
<dbReference type="Pfam" id="PF00356">
    <property type="entry name" value="LacI"/>
    <property type="match status" value="1"/>
</dbReference>
<gene>
    <name evidence="5" type="ORF">ACFPM4_15375</name>
</gene>
<dbReference type="Pfam" id="PF13377">
    <property type="entry name" value="Peripla_BP_3"/>
    <property type="match status" value="1"/>
</dbReference>
<organism evidence="5 6">
    <name type="scientific">Lederbergia graminis</name>
    <dbReference type="NCBI Taxonomy" id="735518"/>
    <lineage>
        <taxon>Bacteria</taxon>
        <taxon>Bacillati</taxon>
        <taxon>Bacillota</taxon>
        <taxon>Bacilli</taxon>
        <taxon>Bacillales</taxon>
        <taxon>Bacillaceae</taxon>
        <taxon>Lederbergia</taxon>
    </lineage>
</organism>
<dbReference type="GO" id="GO:0003677">
    <property type="term" value="F:DNA binding"/>
    <property type="evidence" value="ECO:0007669"/>
    <property type="project" value="UniProtKB-KW"/>
</dbReference>
<evidence type="ECO:0000259" key="4">
    <source>
        <dbReference type="PROSITE" id="PS50932"/>
    </source>
</evidence>
<accession>A0ABW0LKB3</accession>
<keyword evidence="6" id="KW-1185">Reference proteome</keyword>
<dbReference type="Gene3D" id="3.40.50.2300">
    <property type="match status" value="2"/>
</dbReference>
<name>A0ABW0LKB3_9BACI</name>
<dbReference type="InterPro" id="IPR010982">
    <property type="entry name" value="Lambda_DNA-bd_dom_sf"/>
</dbReference>
<feature type="domain" description="HTH lacI-type" evidence="4">
    <location>
        <begin position="2"/>
        <end position="56"/>
    </location>
</feature>
<keyword evidence="2 5" id="KW-0238">DNA-binding</keyword>
<dbReference type="SUPFAM" id="SSF47413">
    <property type="entry name" value="lambda repressor-like DNA-binding domains"/>
    <property type="match status" value="1"/>
</dbReference>
<keyword evidence="3" id="KW-0804">Transcription</keyword>
<evidence type="ECO:0000256" key="1">
    <source>
        <dbReference type="ARBA" id="ARBA00023015"/>
    </source>
</evidence>
<dbReference type="InterPro" id="IPR046335">
    <property type="entry name" value="LacI/GalR-like_sensor"/>
</dbReference>
<dbReference type="InterPro" id="IPR000843">
    <property type="entry name" value="HTH_LacI"/>
</dbReference>